<feature type="transmembrane region" description="Helical" evidence="9">
    <location>
        <begin position="86"/>
        <end position="107"/>
    </location>
</feature>
<dbReference type="HOGENOM" id="CLU_086356_9_0_9"/>
<reference evidence="11 12" key="1">
    <citation type="journal article" date="2014" name="Genome Announc.">
        <title>Draft Genome Sequence of Brevibacillus panacihumi Strain W25, a Halotolerant Hydrocarbon-Degrading Bacterium.</title>
        <authorList>
            <person name="Wang X."/>
            <person name="Jin D."/>
            <person name="Zhou L."/>
            <person name="Wu L."/>
            <person name="An W."/>
            <person name="Chen Y."/>
            <person name="Zhao L."/>
        </authorList>
    </citation>
    <scope>NUCLEOTIDE SEQUENCE [LARGE SCALE GENOMIC DNA]</scope>
    <source>
        <strain evidence="11 12">W25</strain>
    </source>
</reference>
<keyword evidence="4" id="KW-0997">Cell inner membrane</keyword>
<evidence type="ECO:0000256" key="8">
    <source>
        <dbReference type="ARBA" id="ARBA00038436"/>
    </source>
</evidence>
<dbReference type="InterPro" id="IPR055348">
    <property type="entry name" value="DctQ"/>
</dbReference>
<dbReference type="Pfam" id="PF04290">
    <property type="entry name" value="DctQ"/>
    <property type="match status" value="1"/>
</dbReference>
<dbReference type="PANTHER" id="PTHR35011">
    <property type="entry name" value="2,3-DIKETO-L-GULONATE TRAP TRANSPORTER SMALL PERMEASE PROTEIN YIAM"/>
    <property type="match status" value="1"/>
</dbReference>
<evidence type="ECO:0000256" key="9">
    <source>
        <dbReference type="SAM" id="Phobius"/>
    </source>
</evidence>
<sequence length="178" mass="20254">MQKFIHFANRLSVLLISLLLAVMCILVFGNVVLRYFFNSGITWSEEMARFMFVWLIFLGAILGLKDNEHLGVDMLVKKVSRRFKKILYVICNLLILYSLILLLNGSWKLTLLSVDSVAPATGLPYSYFYGIGIIASIGMGIVIFRNLYNGLFKKDTDHFVMTKDSEELTEPLAKEEGK</sequence>
<evidence type="ECO:0000256" key="2">
    <source>
        <dbReference type="ARBA" id="ARBA00022448"/>
    </source>
</evidence>
<evidence type="ECO:0000313" key="11">
    <source>
        <dbReference type="EMBL" id="EST54676.1"/>
    </source>
</evidence>
<dbReference type="AlphaFoldDB" id="V6M7Y9"/>
<dbReference type="PATRIC" id="fig|1408254.3.peg.1778"/>
<dbReference type="GO" id="GO:0015740">
    <property type="term" value="P:C4-dicarboxylate transport"/>
    <property type="evidence" value="ECO:0007669"/>
    <property type="project" value="TreeGrafter"/>
</dbReference>
<evidence type="ECO:0000256" key="5">
    <source>
        <dbReference type="ARBA" id="ARBA00022692"/>
    </source>
</evidence>
<feature type="domain" description="Tripartite ATP-independent periplasmic transporters DctQ component" evidence="10">
    <location>
        <begin position="23"/>
        <end position="151"/>
    </location>
</feature>
<dbReference type="RefSeq" id="WP_023555777.1">
    <property type="nucleotide sequence ID" value="NZ_KI629782.1"/>
</dbReference>
<dbReference type="EMBL" id="AYJU01000015">
    <property type="protein sequence ID" value="EST54676.1"/>
    <property type="molecule type" value="Genomic_DNA"/>
</dbReference>
<evidence type="ECO:0000256" key="6">
    <source>
        <dbReference type="ARBA" id="ARBA00022989"/>
    </source>
</evidence>
<dbReference type="InterPro" id="IPR007387">
    <property type="entry name" value="TRAP_DctQ"/>
</dbReference>
<dbReference type="OrthoDB" id="9815614at2"/>
<comment type="caution">
    <text evidence="11">The sequence shown here is derived from an EMBL/GenBank/DDBJ whole genome shotgun (WGS) entry which is preliminary data.</text>
</comment>
<keyword evidence="12" id="KW-1185">Reference proteome</keyword>
<evidence type="ECO:0000256" key="4">
    <source>
        <dbReference type="ARBA" id="ARBA00022519"/>
    </source>
</evidence>
<comment type="similarity">
    <text evidence="8">Belongs to the TRAP transporter small permease family.</text>
</comment>
<evidence type="ECO:0000256" key="1">
    <source>
        <dbReference type="ARBA" id="ARBA00004429"/>
    </source>
</evidence>
<comment type="subcellular location">
    <subcellularLocation>
        <location evidence="1">Cell inner membrane</location>
        <topology evidence="1">Multi-pass membrane protein</topology>
    </subcellularLocation>
</comment>
<dbReference type="Proteomes" id="UP000017973">
    <property type="component" value="Unassembled WGS sequence"/>
</dbReference>
<evidence type="ECO:0000256" key="3">
    <source>
        <dbReference type="ARBA" id="ARBA00022475"/>
    </source>
</evidence>
<protein>
    <submittedName>
        <fullName evidence="11">C4-dicarboxylate ABC transporter permease</fullName>
    </submittedName>
</protein>
<dbReference type="eggNOG" id="COG3090">
    <property type="taxonomic scope" value="Bacteria"/>
</dbReference>
<keyword evidence="5 9" id="KW-0812">Transmembrane</keyword>
<gene>
    <name evidence="11" type="ORF">T458_08995</name>
</gene>
<evidence type="ECO:0000259" key="10">
    <source>
        <dbReference type="Pfam" id="PF04290"/>
    </source>
</evidence>
<dbReference type="GO" id="GO:0005886">
    <property type="term" value="C:plasma membrane"/>
    <property type="evidence" value="ECO:0007669"/>
    <property type="project" value="UniProtKB-SubCell"/>
</dbReference>
<proteinExistence type="inferred from homology"/>
<feature type="transmembrane region" description="Helical" evidence="9">
    <location>
        <begin position="48"/>
        <end position="65"/>
    </location>
</feature>
<keyword evidence="7 9" id="KW-0472">Membrane</keyword>
<feature type="transmembrane region" description="Helical" evidence="9">
    <location>
        <begin position="12"/>
        <end position="36"/>
    </location>
</feature>
<dbReference type="STRING" id="1408254.T458_08995"/>
<evidence type="ECO:0000313" key="12">
    <source>
        <dbReference type="Proteomes" id="UP000017973"/>
    </source>
</evidence>
<feature type="transmembrane region" description="Helical" evidence="9">
    <location>
        <begin position="127"/>
        <end position="148"/>
    </location>
</feature>
<dbReference type="GO" id="GO:0022857">
    <property type="term" value="F:transmembrane transporter activity"/>
    <property type="evidence" value="ECO:0007669"/>
    <property type="project" value="TreeGrafter"/>
</dbReference>
<organism evidence="11 12">
    <name type="scientific">Brevibacillus panacihumi W25</name>
    <dbReference type="NCBI Taxonomy" id="1408254"/>
    <lineage>
        <taxon>Bacteria</taxon>
        <taxon>Bacillati</taxon>
        <taxon>Bacillota</taxon>
        <taxon>Bacilli</taxon>
        <taxon>Bacillales</taxon>
        <taxon>Paenibacillaceae</taxon>
        <taxon>Brevibacillus</taxon>
    </lineage>
</organism>
<accession>V6M7Y9</accession>
<keyword evidence="2" id="KW-0813">Transport</keyword>
<keyword evidence="3" id="KW-1003">Cell membrane</keyword>
<dbReference type="PANTHER" id="PTHR35011:SF2">
    <property type="entry name" value="2,3-DIKETO-L-GULONATE TRAP TRANSPORTER SMALL PERMEASE PROTEIN YIAM"/>
    <property type="match status" value="1"/>
</dbReference>
<keyword evidence="6 9" id="KW-1133">Transmembrane helix</keyword>
<evidence type="ECO:0000256" key="7">
    <source>
        <dbReference type="ARBA" id="ARBA00023136"/>
    </source>
</evidence>
<name>V6M7Y9_9BACL</name>